<protein>
    <submittedName>
        <fullName evidence="2">Uncharacterized protein</fullName>
    </submittedName>
</protein>
<name>A0A3Q7F3V2_SOLLC</name>
<dbReference type="InParanoid" id="A0A3Q7F3V2"/>
<keyword evidence="3" id="KW-1185">Reference proteome</keyword>
<dbReference type="EnsemblPlants" id="Solyc01g090160.3.1">
    <property type="protein sequence ID" value="Solyc01g090160.3.1"/>
    <property type="gene ID" value="Solyc01g090160.3"/>
</dbReference>
<dbReference type="AlphaFoldDB" id="A0A3Q7F3V2"/>
<proteinExistence type="predicted"/>
<reference evidence="2" key="2">
    <citation type="submission" date="2019-01" db="UniProtKB">
        <authorList>
            <consortium name="EnsemblPlants"/>
        </authorList>
    </citation>
    <scope>IDENTIFICATION</scope>
    <source>
        <strain evidence="2">cv. Heinz 1706</strain>
    </source>
</reference>
<reference evidence="2" key="1">
    <citation type="journal article" date="2012" name="Nature">
        <title>The tomato genome sequence provides insights into fleshy fruit evolution.</title>
        <authorList>
            <consortium name="Tomato Genome Consortium"/>
        </authorList>
    </citation>
    <scope>NUCLEOTIDE SEQUENCE [LARGE SCALE GENOMIC DNA]</scope>
    <source>
        <strain evidence="2">cv. Heinz 1706</strain>
    </source>
</reference>
<evidence type="ECO:0000313" key="2">
    <source>
        <dbReference type="EnsemblPlants" id="Solyc01g090160.3.1"/>
    </source>
</evidence>
<dbReference type="Gramene" id="Solyc01g090160.3.1">
    <property type="protein sequence ID" value="Solyc01g090160.3.1"/>
    <property type="gene ID" value="Solyc01g090160.3"/>
</dbReference>
<sequence length="44" mass="5308">SSQNQKNQKIRNANGEDQRRNNTERSNRKFFEPIFHFSSSNFFT</sequence>
<accession>A0A3Q7F3V2</accession>
<dbReference type="Proteomes" id="UP000004994">
    <property type="component" value="Chromosome 1"/>
</dbReference>
<feature type="compositionally biased region" description="Polar residues" evidence="1">
    <location>
        <begin position="1"/>
        <end position="11"/>
    </location>
</feature>
<organism evidence="2">
    <name type="scientific">Solanum lycopersicum</name>
    <name type="common">Tomato</name>
    <name type="synonym">Lycopersicon esculentum</name>
    <dbReference type="NCBI Taxonomy" id="4081"/>
    <lineage>
        <taxon>Eukaryota</taxon>
        <taxon>Viridiplantae</taxon>
        <taxon>Streptophyta</taxon>
        <taxon>Embryophyta</taxon>
        <taxon>Tracheophyta</taxon>
        <taxon>Spermatophyta</taxon>
        <taxon>Magnoliopsida</taxon>
        <taxon>eudicotyledons</taxon>
        <taxon>Gunneridae</taxon>
        <taxon>Pentapetalae</taxon>
        <taxon>asterids</taxon>
        <taxon>lamiids</taxon>
        <taxon>Solanales</taxon>
        <taxon>Solanaceae</taxon>
        <taxon>Solanoideae</taxon>
        <taxon>Solaneae</taxon>
        <taxon>Solanum</taxon>
        <taxon>Solanum subgen. Lycopersicon</taxon>
    </lineage>
</organism>
<feature type="region of interest" description="Disordered" evidence="1">
    <location>
        <begin position="1"/>
        <end position="28"/>
    </location>
</feature>
<evidence type="ECO:0000256" key="1">
    <source>
        <dbReference type="SAM" id="MobiDB-lite"/>
    </source>
</evidence>
<evidence type="ECO:0000313" key="3">
    <source>
        <dbReference type="Proteomes" id="UP000004994"/>
    </source>
</evidence>
<feature type="compositionally biased region" description="Basic and acidic residues" evidence="1">
    <location>
        <begin position="14"/>
        <end position="28"/>
    </location>
</feature>